<keyword evidence="1" id="KW-0813">Transport</keyword>
<evidence type="ECO:0000259" key="4">
    <source>
        <dbReference type="PROSITE" id="PS50893"/>
    </source>
</evidence>
<reference evidence="5 6" key="1">
    <citation type="journal article" date="2019" name="Int. J. Syst. Evol. Microbiol.">
        <title>The Global Catalogue of Microorganisms (GCM) 10K type strain sequencing project: providing services to taxonomists for standard genome sequencing and annotation.</title>
        <authorList>
            <consortium name="The Broad Institute Genomics Platform"/>
            <consortium name="The Broad Institute Genome Sequencing Center for Infectious Disease"/>
            <person name="Wu L."/>
            <person name="Ma J."/>
        </authorList>
    </citation>
    <scope>NUCLEOTIDE SEQUENCE [LARGE SCALE GENOMIC DNA]</scope>
    <source>
        <strain evidence="5 6">JCM 3146</strain>
    </source>
</reference>
<protein>
    <submittedName>
        <fullName evidence="5">ABC transporter ATP-binding protein</fullName>
    </submittedName>
</protein>
<dbReference type="GO" id="GO:0005524">
    <property type="term" value="F:ATP binding"/>
    <property type="evidence" value="ECO:0007669"/>
    <property type="project" value="UniProtKB-KW"/>
</dbReference>
<dbReference type="InterPro" id="IPR003593">
    <property type="entry name" value="AAA+_ATPase"/>
</dbReference>
<sequence>MSPPMENSAGEPVILARGLGKTYPLPSGEVTALGGIDLQVASGEFVAVVGRSGSGKTTLLNLLAGIDRPTAGEIVLAGTPVHTLKGSQLAAWRGRCIGLVFQFFQLLPTLTVAENVMLPMDLCDTFPARHRRARALELLTEVGIREQADKLPSALSGGQQQRAAIARALANEPPVLLADEPTGNLDSATSDSVLDLFAHMAADGRTVLMVTHERDLSRHATRQITLADGLISKDTTTRSVRQGVAS</sequence>
<dbReference type="InterPro" id="IPR003439">
    <property type="entry name" value="ABC_transporter-like_ATP-bd"/>
</dbReference>
<dbReference type="PROSITE" id="PS50893">
    <property type="entry name" value="ABC_TRANSPORTER_2"/>
    <property type="match status" value="1"/>
</dbReference>
<evidence type="ECO:0000313" key="6">
    <source>
        <dbReference type="Proteomes" id="UP001501822"/>
    </source>
</evidence>
<proteinExistence type="predicted"/>
<accession>A0ABN0VT53</accession>
<dbReference type="Pfam" id="PF00005">
    <property type="entry name" value="ABC_tran"/>
    <property type="match status" value="1"/>
</dbReference>
<name>A0ABN0VT53_9ACTN</name>
<dbReference type="CDD" id="cd03255">
    <property type="entry name" value="ABC_MJ0796_LolCDE_FtsE"/>
    <property type="match status" value="1"/>
</dbReference>
<gene>
    <name evidence="5" type="ORF">GCM10010151_02840</name>
</gene>
<dbReference type="InterPro" id="IPR017911">
    <property type="entry name" value="MacB-like_ATP-bd"/>
</dbReference>
<dbReference type="InterPro" id="IPR015854">
    <property type="entry name" value="ABC_transpr_LolD-like"/>
</dbReference>
<dbReference type="Proteomes" id="UP001501822">
    <property type="component" value="Unassembled WGS sequence"/>
</dbReference>
<evidence type="ECO:0000256" key="2">
    <source>
        <dbReference type="ARBA" id="ARBA00022741"/>
    </source>
</evidence>
<feature type="domain" description="ABC transporter" evidence="4">
    <location>
        <begin position="14"/>
        <end position="246"/>
    </location>
</feature>
<dbReference type="Gene3D" id="3.40.50.300">
    <property type="entry name" value="P-loop containing nucleotide triphosphate hydrolases"/>
    <property type="match status" value="1"/>
</dbReference>
<evidence type="ECO:0000313" key="5">
    <source>
        <dbReference type="EMBL" id="GAA0316276.1"/>
    </source>
</evidence>
<dbReference type="SUPFAM" id="SSF52540">
    <property type="entry name" value="P-loop containing nucleoside triphosphate hydrolases"/>
    <property type="match status" value="1"/>
</dbReference>
<dbReference type="InterPro" id="IPR027417">
    <property type="entry name" value="P-loop_NTPase"/>
</dbReference>
<dbReference type="PROSITE" id="PS00211">
    <property type="entry name" value="ABC_TRANSPORTER_1"/>
    <property type="match status" value="1"/>
</dbReference>
<keyword evidence="2" id="KW-0547">Nucleotide-binding</keyword>
<keyword evidence="6" id="KW-1185">Reference proteome</keyword>
<dbReference type="SMART" id="SM00382">
    <property type="entry name" value="AAA"/>
    <property type="match status" value="1"/>
</dbReference>
<keyword evidence="3 5" id="KW-0067">ATP-binding</keyword>
<dbReference type="PANTHER" id="PTHR24220">
    <property type="entry name" value="IMPORT ATP-BINDING PROTEIN"/>
    <property type="match status" value="1"/>
</dbReference>
<dbReference type="PANTHER" id="PTHR24220:SF86">
    <property type="entry name" value="ABC TRANSPORTER ABCH.1"/>
    <property type="match status" value="1"/>
</dbReference>
<evidence type="ECO:0000256" key="1">
    <source>
        <dbReference type="ARBA" id="ARBA00022448"/>
    </source>
</evidence>
<dbReference type="InterPro" id="IPR017871">
    <property type="entry name" value="ABC_transporter-like_CS"/>
</dbReference>
<dbReference type="EMBL" id="BAAABM010000003">
    <property type="protein sequence ID" value="GAA0316276.1"/>
    <property type="molecule type" value="Genomic_DNA"/>
</dbReference>
<evidence type="ECO:0000256" key="3">
    <source>
        <dbReference type="ARBA" id="ARBA00022840"/>
    </source>
</evidence>
<comment type="caution">
    <text evidence="5">The sequence shown here is derived from an EMBL/GenBank/DDBJ whole genome shotgun (WGS) entry which is preliminary data.</text>
</comment>
<organism evidence="5 6">
    <name type="scientific">Actinoallomurus spadix</name>
    <dbReference type="NCBI Taxonomy" id="79912"/>
    <lineage>
        <taxon>Bacteria</taxon>
        <taxon>Bacillati</taxon>
        <taxon>Actinomycetota</taxon>
        <taxon>Actinomycetes</taxon>
        <taxon>Streptosporangiales</taxon>
        <taxon>Thermomonosporaceae</taxon>
        <taxon>Actinoallomurus</taxon>
    </lineage>
</organism>
<dbReference type="RefSeq" id="WP_252808389.1">
    <property type="nucleotide sequence ID" value="NZ_BAAABM010000003.1"/>
</dbReference>